<accession>A0ABD3AG00</accession>
<gene>
    <name evidence="1" type="ORF">ACH5RR_009370</name>
</gene>
<dbReference type="Proteomes" id="UP001630127">
    <property type="component" value="Unassembled WGS sequence"/>
</dbReference>
<feature type="non-terminal residue" evidence="1">
    <location>
        <position position="63"/>
    </location>
</feature>
<dbReference type="EMBL" id="JBJUIK010000004">
    <property type="protein sequence ID" value="KAL3530048.1"/>
    <property type="molecule type" value="Genomic_DNA"/>
</dbReference>
<evidence type="ECO:0000313" key="2">
    <source>
        <dbReference type="Proteomes" id="UP001630127"/>
    </source>
</evidence>
<sequence>MGTPFTNWGVPTMGTPFTNWVVPTIGTSFTNWAAAQLVLGCSSIGERRPHCGNKRPEVTGSSL</sequence>
<comment type="caution">
    <text evidence="1">The sequence shown here is derived from an EMBL/GenBank/DDBJ whole genome shotgun (WGS) entry which is preliminary data.</text>
</comment>
<dbReference type="AlphaFoldDB" id="A0ABD3AG00"/>
<organism evidence="1 2">
    <name type="scientific">Cinchona calisaya</name>
    <dbReference type="NCBI Taxonomy" id="153742"/>
    <lineage>
        <taxon>Eukaryota</taxon>
        <taxon>Viridiplantae</taxon>
        <taxon>Streptophyta</taxon>
        <taxon>Embryophyta</taxon>
        <taxon>Tracheophyta</taxon>
        <taxon>Spermatophyta</taxon>
        <taxon>Magnoliopsida</taxon>
        <taxon>eudicotyledons</taxon>
        <taxon>Gunneridae</taxon>
        <taxon>Pentapetalae</taxon>
        <taxon>asterids</taxon>
        <taxon>lamiids</taxon>
        <taxon>Gentianales</taxon>
        <taxon>Rubiaceae</taxon>
        <taxon>Cinchonoideae</taxon>
        <taxon>Cinchoneae</taxon>
        <taxon>Cinchona</taxon>
    </lineage>
</organism>
<proteinExistence type="predicted"/>
<name>A0ABD3AG00_9GENT</name>
<evidence type="ECO:0000313" key="1">
    <source>
        <dbReference type="EMBL" id="KAL3530048.1"/>
    </source>
</evidence>
<reference evidence="1 2" key="1">
    <citation type="submission" date="2024-11" db="EMBL/GenBank/DDBJ databases">
        <title>A near-complete genome assembly of Cinchona calisaya.</title>
        <authorList>
            <person name="Lian D.C."/>
            <person name="Zhao X.W."/>
            <person name="Wei L."/>
        </authorList>
    </citation>
    <scope>NUCLEOTIDE SEQUENCE [LARGE SCALE GENOMIC DNA]</scope>
    <source>
        <tissue evidence="1">Nenye</tissue>
    </source>
</reference>
<keyword evidence="2" id="KW-1185">Reference proteome</keyword>
<protein>
    <submittedName>
        <fullName evidence="1">Uncharacterized protein</fullName>
    </submittedName>
</protein>